<evidence type="ECO:0008006" key="3">
    <source>
        <dbReference type="Google" id="ProtNLM"/>
    </source>
</evidence>
<comment type="caution">
    <text evidence="1">The sequence shown here is derived from an EMBL/GenBank/DDBJ whole genome shotgun (WGS) entry which is preliminary data.</text>
</comment>
<dbReference type="Proteomes" id="UP000824998">
    <property type="component" value="Unassembled WGS sequence"/>
</dbReference>
<dbReference type="OrthoDB" id="167809at2759"/>
<organism evidence="1 2">
    <name type="scientific">Amylocarpus encephaloides</name>
    <dbReference type="NCBI Taxonomy" id="45428"/>
    <lineage>
        <taxon>Eukaryota</taxon>
        <taxon>Fungi</taxon>
        <taxon>Dikarya</taxon>
        <taxon>Ascomycota</taxon>
        <taxon>Pezizomycotina</taxon>
        <taxon>Leotiomycetes</taxon>
        <taxon>Helotiales</taxon>
        <taxon>Helotiales incertae sedis</taxon>
        <taxon>Amylocarpus</taxon>
    </lineage>
</organism>
<evidence type="ECO:0000313" key="2">
    <source>
        <dbReference type="Proteomes" id="UP000824998"/>
    </source>
</evidence>
<reference evidence="1" key="1">
    <citation type="journal article" date="2021" name="IMA Fungus">
        <title>Genomic characterization of three marine fungi, including Emericellopsis atlantica sp. nov. with signatures of a generalist lifestyle and marine biomass degradation.</title>
        <authorList>
            <person name="Hagestad O.C."/>
            <person name="Hou L."/>
            <person name="Andersen J.H."/>
            <person name="Hansen E.H."/>
            <person name="Altermark B."/>
            <person name="Li C."/>
            <person name="Kuhnert E."/>
            <person name="Cox R.J."/>
            <person name="Crous P.W."/>
            <person name="Spatafora J.W."/>
            <person name="Lail K."/>
            <person name="Amirebrahimi M."/>
            <person name="Lipzen A."/>
            <person name="Pangilinan J."/>
            <person name="Andreopoulos W."/>
            <person name="Hayes R.D."/>
            <person name="Ng V."/>
            <person name="Grigoriev I.V."/>
            <person name="Jackson S.A."/>
            <person name="Sutton T.D.S."/>
            <person name="Dobson A.D.W."/>
            <person name="Rama T."/>
        </authorList>
    </citation>
    <scope>NUCLEOTIDE SEQUENCE</scope>
    <source>
        <strain evidence="1">TRa018bII</strain>
    </source>
</reference>
<feature type="non-terminal residue" evidence="1">
    <location>
        <position position="1"/>
    </location>
</feature>
<name>A0A9P7Y7N2_9HELO</name>
<gene>
    <name evidence="1" type="ORF">BJ875DRAFT_260305</name>
</gene>
<keyword evidence="2" id="KW-1185">Reference proteome</keyword>
<sequence length="131" mass="14923">DYPHRFVLLQKSPHILSFSLFTLTSDFSFGPASREWHYSKTSKTSKTYDVSGEMSTRLQVRSTEGGKETMPPSHRHPRHRLLYSTSVDMQILFLDAQCVDHPNGLKAVDPPINVLEKCRAAGIKVQRIRPN</sequence>
<dbReference type="AlphaFoldDB" id="A0A9P7Y7N2"/>
<accession>A0A9P7Y7N2</accession>
<dbReference type="EMBL" id="MU252042">
    <property type="protein sequence ID" value="KAG9228152.1"/>
    <property type="molecule type" value="Genomic_DNA"/>
</dbReference>
<protein>
    <recommendedName>
        <fullName evidence="3">Isochorismatase-like domain-containing protein</fullName>
    </recommendedName>
</protein>
<evidence type="ECO:0000313" key="1">
    <source>
        <dbReference type="EMBL" id="KAG9228152.1"/>
    </source>
</evidence>
<proteinExistence type="predicted"/>